<evidence type="ECO:0000256" key="5">
    <source>
        <dbReference type="ARBA" id="ARBA00022777"/>
    </source>
</evidence>
<keyword evidence="11" id="KW-0812">Transmembrane</keyword>
<dbReference type="RefSeq" id="WP_254011641.1">
    <property type="nucleotide sequence ID" value="NZ_JAMZMM010000078.1"/>
</dbReference>
<protein>
    <recommendedName>
        <fullName evidence="1">non-specific serine/threonine protein kinase</fullName>
        <ecNumber evidence="1">2.7.11.1</ecNumber>
    </recommendedName>
</protein>
<dbReference type="PANTHER" id="PTHR24363">
    <property type="entry name" value="SERINE/THREONINE PROTEIN KINASE"/>
    <property type="match status" value="1"/>
</dbReference>
<evidence type="ECO:0000256" key="8">
    <source>
        <dbReference type="ARBA" id="ARBA00048679"/>
    </source>
</evidence>
<reference evidence="13" key="1">
    <citation type="submission" date="2022-06" db="EMBL/GenBank/DDBJ databases">
        <title>New cyanobacteria of genus Symplocastrum in benthos of Lake Baikal.</title>
        <authorList>
            <person name="Sorokovikova E."/>
            <person name="Tikhonova I."/>
            <person name="Krasnopeev A."/>
            <person name="Evseev P."/>
            <person name="Gladkikh A."/>
            <person name="Belykh O."/>
        </authorList>
    </citation>
    <scope>NUCLEOTIDE SEQUENCE</scope>
    <source>
        <strain evidence="13">BBK-W-15</strain>
    </source>
</reference>
<evidence type="ECO:0000313" key="13">
    <source>
        <dbReference type="EMBL" id="MCP2728850.1"/>
    </source>
</evidence>
<evidence type="ECO:0000256" key="6">
    <source>
        <dbReference type="ARBA" id="ARBA00022840"/>
    </source>
</evidence>
<keyword evidence="14" id="KW-1185">Reference proteome</keyword>
<evidence type="ECO:0000256" key="10">
    <source>
        <dbReference type="SAM" id="MobiDB-lite"/>
    </source>
</evidence>
<keyword evidence="5 13" id="KW-0418">Kinase</keyword>
<evidence type="ECO:0000256" key="4">
    <source>
        <dbReference type="ARBA" id="ARBA00022741"/>
    </source>
</evidence>
<dbReference type="SUPFAM" id="SSF56112">
    <property type="entry name" value="Protein kinase-like (PK-like)"/>
    <property type="match status" value="1"/>
</dbReference>
<evidence type="ECO:0000313" key="14">
    <source>
        <dbReference type="Proteomes" id="UP001204953"/>
    </source>
</evidence>
<gene>
    <name evidence="13" type="ORF">NJ959_10280</name>
</gene>
<comment type="catalytic activity">
    <reaction evidence="8">
        <text>L-seryl-[protein] + ATP = O-phospho-L-seryl-[protein] + ADP + H(+)</text>
        <dbReference type="Rhea" id="RHEA:17989"/>
        <dbReference type="Rhea" id="RHEA-COMP:9863"/>
        <dbReference type="Rhea" id="RHEA-COMP:11604"/>
        <dbReference type="ChEBI" id="CHEBI:15378"/>
        <dbReference type="ChEBI" id="CHEBI:29999"/>
        <dbReference type="ChEBI" id="CHEBI:30616"/>
        <dbReference type="ChEBI" id="CHEBI:83421"/>
        <dbReference type="ChEBI" id="CHEBI:456216"/>
        <dbReference type="EC" id="2.7.11.1"/>
    </reaction>
</comment>
<dbReference type="Gene3D" id="1.10.510.10">
    <property type="entry name" value="Transferase(Phosphotransferase) domain 1"/>
    <property type="match status" value="1"/>
</dbReference>
<dbReference type="GO" id="GO:0004674">
    <property type="term" value="F:protein serine/threonine kinase activity"/>
    <property type="evidence" value="ECO:0007669"/>
    <property type="project" value="UniProtKB-KW"/>
</dbReference>
<dbReference type="PROSITE" id="PS50011">
    <property type="entry name" value="PROTEIN_KINASE_DOM"/>
    <property type="match status" value="1"/>
</dbReference>
<keyword evidence="6 9" id="KW-0067">ATP-binding</keyword>
<keyword evidence="11" id="KW-1133">Transmembrane helix</keyword>
<dbReference type="EC" id="2.7.11.1" evidence="1"/>
<evidence type="ECO:0000256" key="1">
    <source>
        <dbReference type="ARBA" id="ARBA00012513"/>
    </source>
</evidence>
<feature type="region of interest" description="Disordered" evidence="10">
    <location>
        <begin position="336"/>
        <end position="359"/>
    </location>
</feature>
<sequence>MKPIYCTKGHENPSGSQFCSRCGEKLTFPVNQGITPGLVLGERYRIVRELGHGGFGRTYLAEDLNRFNEPCALKEFAPQVQGTYALQKAAELFEREAGVLYRLQHSQIPRFRELFRAKYEERGYLLLVQDFVAGQTYRTLLSDRKRQGMGFTEAEAMQLLRQIIPVLGYIHSKGAIHRDISPDNLMIRDGDGLPVLIDFGGVKQIAASVEFQFAAAPTVIPTRLGKIGYAPQEQMQNGIVHPNSDLYALAATLLVLLTSREPQQLIDPRTLGWNWRRHVSLSPSFGNVLDKMLQQNPGNRYQSASEVMQAVTPQPSLIPLTPLPPVPQTEAAVAVAPLEEVSEHEPSPAPDTASPPSRRTPIKSLGWFKTLLIIFGLIIGAGAFGWWAGNMWIQSKLGSQKKTQIFDNPVVSPNEDTEPAASTELSAEEQKRKESLRQKRLKLGIEYKFYVNLVNEAFWTKYPRREGQQLGTGPEDEKLREEWDKIAEDILGRIEQLNLSPAARQQIGRYDQETRDRWIGEANQLSLSSKSLYDLADAKFFQLFKEQQGQDFRNQPIVQVWFAVVSDTVKALKSGEGIEKIAFESGGIGKQISGILKPGEGKAFIAELSKNQVMDVKLTAKATILFSIYSPSGKTKILEDSRDRSFSGTLPESGFYEFVVVSNAREAIDYQFDLTVKNSPSSEASP</sequence>
<dbReference type="GO" id="GO:0005524">
    <property type="term" value="F:ATP binding"/>
    <property type="evidence" value="ECO:0007669"/>
    <property type="project" value="UniProtKB-UniRule"/>
</dbReference>
<evidence type="ECO:0000256" key="11">
    <source>
        <dbReference type="SAM" id="Phobius"/>
    </source>
</evidence>
<dbReference type="PROSITE" id="PS00107">
    <property type="entry name" value="PROTEIN_KINASE_ATP"/>
    <property type="match status" value="1"/>
</dbReference>
<keyword evidence="3" id="KW-0808">Transferase</keyword>
<keyword evidence="4 9" id="KW-0547">Nucleotide-binding</keyword>
<evidence type="ECO:0000256" key="9">
    <source>
        <dbReference type="PROSITE-ProRule" id="PRU10141"/>
    </source>
</evidence>
<feature type="binding site" evidence="9">
    <location>
        <position position="74"/>
    </location>
    <ligand>
        <name>ATP</name>
        <dbReference type="ChEBI" id="CHEBI:30616"/>
    </ligand>
</feature>
<evidence type="ECO:0000256" key="2">
    <source>
        <dbReference type="ARBA" id="ARBA00022527"/>
    </source>
</evidence>
<comment type="catalytic activity">
    <reaction evidence="7">
        <text>L-threonyl-[protein] + ATP = O-phospho-L-threonyl-[protein] + ADP + H(+)</text>
        <dbReference type="Rhea" id="RHEA:46608"/>
        <dbReference type="Rhea" id="RHEA-COMP:11060"/>
        <dbReference type="Rhea" id="RHEA-COMP:11605"/>
        <dbReference type="ChEBI" id="CHEBI:15378"/>
        <dbReference type="ChEBI" id="CHEBI:30013"/>
        <dbReference type="ChEBI" id="CHEBI:30616"/>
        <dbReference type="ChEBI" id="CHEBI:61977"/>
        <dbReference type="ChEBI" id="CHEBI:456216"/>
        <dbReference type="EC" id="2.7.11.1"/>
    </reaction>
</comment>
<dbReference type="PANTHER" id="PTHR24363:SF0">
    <property type="entry name" value="SERINE_THREONINE KINASE LIKE DOMAIN CONTAINING 1"/>
    <property type="match status" value="1"/>
</dbReference>
<feature type="domain" description="Protein kinase" evidence="12">
    <location>
        <begin position="44"/>
        <end position="317"/>
    </location>
</feature>
<feature type="region of interest" description="Disordered" evidence="10">
    <location>
        <begin position="408"/>
        <end position="431"/>
    </location>
</feature>
<dbReference type="InterPro" id="IPR011009">
    <property type="entry name" value="Kinase-like_dom_sf"/>
</dbReference>
<organism evidence="13 14">
    <name type="scientific">Limnofasciculus baicalensis BBK-W-15</name>
    <dbReference type="NCBI Taxonomy" id="2699891"/>
    <lineage>
        <taxon>Bacteria</taxon>
        <taxon>Bacillati</taxon>
        <taxon>Cyanobacteriota</taxon>
        <taxon>Cyanophyceae</taxon>
        <taxon>Coleofasciculales</taxon>
        <taxon>Coleofasciculaceae</taxon>
        <taxon>Limnofasciculus</taxon>
        <taxon>Limnofasciculus baicalensis</taxon>
    </lineage>
</organism>
<accession>A0AAE3KLT0</accession>
<keyword evidence="11" id="KW-0472">Membrane</keyword>
<evidence type="ECO:0000256" key="3">
    <source>
        <dbReference type="ARBA" id="ARBA00022679"/>
    </source>
</evidence>
<name>A0AAE3KLT0_9CYAN</name>
<dbReference type="Gene3D" id="3.30.200.20">
    <property type="entry name" value="Phosphorylase Kinase, domain 1"/>
    <property type="match status" value="1"/>
</dbReference>
<dbReference type="Pfam" id="PF00069">
    <property type="entry name" value="Pkinase"/>
    <property type="match status" value="1"/>
</dbReference>
<proteinExistence type="predicted"/>
<keyword evidence="2" id="KW-0723">Serine/threonine-protein kinase</keyword>
<feature type="transmembrane region" description="Helical" evidence="11">
    <location>
        <begin position="367"/>
        <end position="388"/>
    </location>
</feature>
<dbReference type="EMBL" id="JAMZMM010000078">
    <property type="protein sequence ID" value="MCP2728850.1"/>
    <property type="molecule type" value="Genomic_DNA"/>
</dbReference>
<dbReference type="Gene3D" id="2.60.120.380">
    <property type="match status" value="1"/>
</dbReference>
<comment type="caution">
    <text evidence="13">The sequence shown here is derived from an EMBL/GenBank/DDBJ whole genome shotgun (WGS) entry which is preliminary data.</text>
</comment>
<evidence type="ECO:0000256" key="7">
    <source>
        <dbReference type="ARBA" id="ARBA00047899"/>
    </source>
</evidence>
<dbReference type="Proteomes" id="UP001204953">
    <property type="component" value="Unassembled WGS sequence"/>
</dbReference>
<dbReference type="AlphaFoldDB" id="A0AAE3KLT0"/>
<dbReference type="InterPro" id="IPR000719">
    <property type="entry name" value="Prot_kinase_dom"/>
</dbReference>
<dbReference type="InterPro" id="IPR017441">
    <property type="entry name" value="Protein_kinase_ATP_BS"/>
</dbReference>
<evidence type="ECO:0000259" key="12">
    <source>
        <dbReference type="PROSITE" id="PS50011"/>
    </source>
</evidence>
<dbReference type="CDD" id="cd14014">
    <property type="entry name" value="STKc_PknB_like"/>
    <property type="match status" value="1"/>
</dbReference>